<reference evidence="6" key="2">
    <citation type="submission" date="2020-09" db="EMBL/GenBank/DDBJ databases">
        <authorList>
            <person name="Sun Q."/>
            <person name="Zhou Y."/>
        </authorList>
    </citation>
    <scope>NUCLEOTIDE SEQUENCE</scope>
    <source>
        <strain evidence="6">CGMCC 1.16548</strain>
    </source>
</reference>
<dbReference type="InterPro" id="IPR027417">
    <property type="entry name" value="P-loop_NTPase"/>
</dbReference>
<protein>
    <submittedName>
        <fullName evidence="6">Ribose import ATP-binding protein RbsA 3</fullName>
    </submittedName>
</protein>
<dbReference type="PROSITE" id="PS50893">
    <property type="entry name" value="ABC_TRANSPORTER_2"/>
    <property type="match status" value="2"/>
</dbReference>
<dbReference type="InterPro" id="IPR003439">
    <property type="entry name" value="ABC_transporter-like_ATP-bd"/>
</dbReference>
<dbReference type="GO" id="GO:0016887">
    <property type="term" value="F:ATP hydrolysis activity"/>
    <property type="evidence" value="ECO:0007669"/>
    <property type="project" value="InterPro"/>
</dbReference>
<evidence type="ECO:0000256" key="1">
    <source>
        <dbReference type="ARBA" id="ARBA00022448"/>
    </source>
</evidence>
<name>A0A8J3GRT9_9MICO</name>
<dbReference type="SUPFAM" id="SSF52540">
    <property type="entry name" value="P-loop containing nucleoside triphosphate hydrolases"/>
    <property type="match status" value="2"/>
</dbReference>
<dbReference type="CDD" id="cd03215">
    <property type="entry name" value="ABC_Carb_Monos_II"/>
    <property type="match status" value="1"/>
</dbReference>
<feature type="domain" description="ABC transporter" evidence="5">
    <location>
        <begin position="6"/>
        <end position="237"/>
    </location>
</feature>
<dbReference type="Proteomes" id="UP000617531">
    <property type="component" value="Unassembled WGS sequence"/>
</dbReference>
<evidence type="ECO:0000259" key="5">
    <source>
        <dbReference type="PROSITE" id="PS50893"/>
    </source>
</evidence>
<evidence type="ECO:0000313" key="6">
    <source>
        <dbReference type="EMBL" id="GHF22597.1"/>
    </source>
</evidence>
<evidence type="ECO:0000313" key="7">
    <source>
        <dbReference type="Proteomes" id="UP000617531"/>
    </source>
</evidence>
<dbReference type="GO" id="GO:0005524">
    <property type="term" value="F:ATP binding"/>
    <property type="evidence" value="ECO:0007669"/>
    <property type="project" value="UniProtKB-KW"/>
</dbReference>
<keyword evidence="3" id="KW-0547">Nucleotide-binding</keyword>
<evidence type="ECO:0000256" key="4">
    <source>
        <dbReference type="ARBA" id="ARBA00022840"/>
    </source>
</evidence>
<dbReference type="SMART" id="SM00382">
    <property type="entry name" value="AAA"/>
    <property type="match status" value="2"/>
</dbReference>
<dbReference type="Gene3D" id="3.40.50.300">
    <property type="entry name" value="P-loop containing nucleotide triphosphate hydrolases"/>
    <property type="match status" value="2"/>
</dbReference>
<dbReference type="RefSeq" id="WP_191283826.1">
    <property type="nucleotide sequence ID" value="NZ_BNAI01000006.1"/>
</dbReference>
<comment type="caution">
    <text evidence="6">The sequence shown here is derived from an EMBL/GenBank/DDBJ whole genome shotgun (WGS) entry which is preliminary data.</text>
</comment>
<dbReference type="Pfam" id="PF00005">
    <property type="entry name" value="ABC_tran"/>
    <property type="match status" value="2"/>
</dbReference>
<accession>A0A8J3GRT9</accession>
<keyword evidence="4 6" id="KW-0067">ATP-binding</keyword>
<dbReference type="EMBL" id="BNAI01000006">
    <property type="protein sequence ID" value="GHF22597.1"/>
    <property type="molecule type" value="Genomic_DNA"/>
</dbReference>
<evidence type="ECO:0000256" key="2">
    <source>
        <dbReference type="ARBA" id="ARBA00022737"/>
    </source>
</evidence>
<dbReference type="PANTHER" id="PTHR43790:SF9">
    <property type="entry name" value="GALACTOFURANOSE TRANSPORTER ATP-BINDING PROTEIN YTFR"/>
    <property type="match status" value="1"/>
</dbReference>
<sequence>MSDHLLEVRSLSKAFGDNYALRDVSLTVASGEIVALLGHNGSGKSTLVKVLSGVYQADSGDVSWGDAERPTSLHVVHQNLGLIGGLSIAENIDLATSHRPGWIVPTRRGKERREVRDRLRLFGLDIDVDTPVGRLTAAQQSIVAIARAFQMGGSGRNVLVLDEPTAALHGEEATLLHDAVKAAAAAGCGVIYISHRLPEVVDLADRAIVLKDGEVVAEKDRGSFDQSDLVRIIAGGEPPKHHASTSAASDDVRLKVSDLYAPSIRGADFEVRRGEVLGVAGLVGSGMEALNGTLFGATTAASGTIKVDGRLVGASAAQAVDAGVAFVPADRRLRGSIGQFSARENLTLTSHSGLLSRLGAIRISRERTEATSWMGRVRVRPLGAAEQRFDLFSGGNQQKIVLAKWLRTSPGVILLDEPTQGVDVGAQTEIYRLISEAADEGAAVVVCSSDSKELASLCDRVIVFRDGVISGQYSGARLTESALVAATIADGAAVPKEGVSS</sequence>
<dbReference type="AlphaFoldDB" id="A0A8J3GRT9"/>
<keyword evidence="7" id="KW-1185">Reference proteome</keyword>
<keyword evidence="2" id="KW-0677">Repeat</keyword>
<evidence type="ECO:0000256" key="3">
    <source>
        <dbReference type="ARBA" id="ARBA00022741"/>
    </source>
</evidence>
<keyword evidence="1" id="KW-0813">Transport</keyword>
<proteinExistence type="predicted"/>
<dbReference type="PROSITE" id="PS00211">
    <property type="entry name" value="ABC_TRANSPORTER_1"/>
    <property type="match status" value="1"/>
</dbReference>
<reference evidence="6" key="1">
    <citation type="journal article" date="2014" name="Int. J. Syst. Evol. Microbiol.">
        <title>Complete genome sequence of Corynebacterium casei LMG S-19264T (=DSM 44701T), isolated from a smear-ripened cheese.</title>
        <authorList>
            <consortium name="US DOE Joint Genome Institute (JGI-PGF)"/>
            <person name="Walter F."/>
            <person name="Albersmeier A."/>
            <person name="Kalinowski J."/>
            <person name="Ruckert C."/>
        </authorList>
    </citation>
    <scope>NUCLEOTIDE SEQUENCE</scope>
    <source>
        <strain evidence="6">CGMCC 1.16548</strain>
    </source>
</reference>
<dbReference type="CDD" id="cd03216">
    <property type="entry name" value="ABC_Carb_Monos_I"/>
    <property type="match status" value="1"/>
</dbReference>
<gene>
    <name evidence="6" type="primary">rbsA3</name>
    <name evidence="6" type="ORF">GCM10011600_24660</name>
</gene>
<dbReference type="InterPro" id="IPR017871">
    <property type="entry name" value="ABC_transporter-like_CS"/>
</dbReference>
<dbReference type="PANTHER" id="PTHR43790">
    <property type="entry name" value="CARBOHYDRATE TRANSPORT ATP-BINDING PROTEIN MG119-RELATED"/>
    <property type="match status" value="1"/>
</dbReference>
<feature type="domain" description="ABC transporter" evidence="5">
    <location>
        <begin position="247"/>
        <end position="491"/>
    </location>
</feature>
<dbReference type="InterPro" id="IPR050107">
    <property type="entry name" value="ABC_carbohydrate_import_ATPase"/>
</dbReference>
<organism evidence="6 7">
    <name type="scientific">Pseudolysinimonas yzui</name>
    <dbReference type="NCBI Taxonomy" id="2708254"/>
    <lineage>
        <taxon>Bacteria</taxon>
        <taxon>Bacillati</taxon>
        <taxon>Actinomycetota</taxon>
        <taxon>Actinomycetes</taxon>
        <taxon>Micrococcales</taxon>
        <taxon>Microbacteriaceae</taxon>
        <taxon>Pseudolysinimonas</taxon>
    </lineage>
</organism>
<dbReference type="InterPro" id="IPR003593">
    <property type="entry name" value="AAA+_ATPase"/>
</dbReference>